<evidence type="ECO:0000313" key="3">
    <source>
        <dbReference type="EMBL" id="CAA9330855.1"/>
    </source>
</evidence>
<feature type="compositionally biased region" description="Polar residues" evidence="1">
    <location>
        <begin position="1"/>
        <end position="13"/>
    </location>
</feature>
<accession>A0A6J4LFK7</accession>
<dbReference type="SUPFAM" id="SSF51182">
    <property type="entry name" value="RmlC-like cupins"/>
    <property type="match status" value="1"/>
</dbReference>
<organism evidence="3">
    <name type="scientific">uncultured Nocardioidaceae bacterium</name>
    <dbReference type="NCBI Taxonomy" id="253824"/>
    <lineage>
        <taxon>Bacteria</taxon>
        <taxon>Bacillati</taxon>
        <taxon>Actinomycetota</taxon>
        <taxon>Actinomycetes</taxon>
        <taxon>Propionibacteriales</taxon>
        <taxon>Nocardioidaceae</taxon>
        <taxon>environmental samples</taxon>
    </lineage>
</organism>
<dbReference type="CDD" id="cd02235">
    <property type="entry name" value="cupin_BLL4011-like"/>
    <property type="match status" value="1"/>
</dbReference>
<dbReference type="InterPro" id="IPR014710">
    <property type="entry name" value="RmlC-like_jellyroll"/>
</dbReference>
<gene>
    <name evidence="3" type="ORF">AVDCRST_MAG46-1420</name>
</gene>
<dbReference type="Pfam" id="PF07883">
    <property type="entry name" value="Cupin_2"/>
    <property type="match status" value="1"/>
</dbReference>
<evidence type="ECO:0000256" key="1">
    <source>
        <dbReference type="SAM" id="MobiDB-lite"/>
    </source>
</evidence>
<proteinExistence type="predicted"/>
<name>A0A6J4LFK7_9ACTN</name>
<protein>
    <recommendedName>
        <fullName evidence="2">Cupin type-2 domain-containing protein</fullName>
    </recommendedName>
</protein>
<dbReference type="PANTHER" id="PTHR38599">
    <property type="entry name" value="CUPIN DOMAIN PROTEIN (AFU_ORTHOLOGUE AFUA_3G13620)"/>
    <property type="match status" value="1"/>
</dbReference>
<sequence length="123" mass="13451">MSTHENTEAQQQPDALVGRLKRTELQREPSSIAGREIVQVLTEIPAGVESGWHTHPGEEVGYIVEGTVEMMIKDRPTLRLHAGDGFLIPPGTEHNAYDVGPDTGRMLSTYIVEVGEPLASLVH</sequence>
<feature type="region of interest" description="Disordered" evidence="1">
    <location>
        <begin position="1"/>
        <end position="32"/>
    </location>
</feature>
<evidence type="ECO:0000259" key="2">
    <source>
        <dbReference type="Pfam" id="PF07883"/>
    </source>
</evidence>
<dbReference type="AlphaFoldDB" id="A0A6J4LFK7"/>
<dbReference type="PANTHER" id="PTHR38599:SF1">
    <property type="entry name" value="CUPIN DOMAIN PROTEIN (AFU_ORTHOLOGUE AFUA_3G13620)"/>
    <property type="match status" value="1"/>
</dbReference>
<dbReference type="EMBL" id="CADCUD010000089">
    <property type="protein sequence ID" value="CAA9330855.1"/>
    <property type="molecule type" value="Genomic_DNA"/>
</dbReference>
<reference evidence="3" key="1">
    <citation type="submission" date="2020-02" db="EMBL/GenBank/DDBJ databases">
        <authorList>
            <person name="Meier V. D."/>
        </authorList>
    </citation>
    <scope>NUCLEOTIDE SEQUENCE</scope>
    <source>
        <strain evidence="3">AVDCRST_MAG46</strain>
    </source>
</reference>
<dbReference type="InterPro" id="IPR013096">
    <property type="entry name" value="Cupin_2"/>
</dbReference>
<dbReference type="InterPro" id="IPR011051">
    <property type="entry name" value="RmlC_Cupin_sf"/>
</dbReference>
<dbReference type="Gene3D" id="2.60.120.10">
    <property type="entry name" value="Jelly Rolls"/>
    <property type="match status" value="1"/>
</dbReference>
<feature type="domain" description="Cupin type-2" evidence="2">
    <location>
        <begin position="41"/>
        <end position="109"/>
    </location>
</feature>